<gene>
    <name evidence="1" type="ORF">NKI27_12055</name>
</gene>
<dbReference type="EMBL" id="CP100390">
    <property type="protein sequence ID" value="UZE94811.1"/>
    <property type="molecule type" value="Genomic_DNA"/>
</dbReference>
<keyword evidence="2" id="KW-1185">Reference proteome</keyword>
<name>A0ABY6MY92_9ALTE</name>
<sequence length="398" mass="46323">MFSCDADKTLNMSVINQYGGDWKGSMTCWPDISFTPELRYTDDPFSADITIAVALADDNAKKWSQRIPADLVPRLIAFEQIWLGNAYITLFFISRSESARNLFTSNMGLFWYIIKHCNSWHPLETLQLFNERKKKILSFLGLPEEPAVFNTFKKLNLLKPDNHVVNALTTVMKSGTYKALLHVKFLTEDLINLLAKYPDLSSSKLIQRYQPSWEYFSFSDELSTITESAEDYELGVKWVATKLTGNNPQVVLERIDERITHHFRNKSEVSQRKKPNCSYPKPPVEGNDHIKPISKYYDILRESEEQEHCVQNYHEMVLDGSTYFYKITRPQRATIQLNVEDSGKIYLEDIKLKHNTTPSAEIEHVIYEWLLSSKKGIDLERYQYKLVCESEDYNDDDF</sequence>
<organism evidence="1 2">
    <name type="scientific">Alkalimarinus alittae</name>
    <dbReference type="NCBI Taxonomy" id="2961619"/>
    <lineage>
        <taxon>Bacteria</taxon>
        <taxon>Pseudomonadati</taxon>
        <taxon>Pseudomonadota</taxon>
        <taxon>Gammaproteobacteria</taxon>
        <taxon>Alteromonadales</taxon>
        <taxon>Alteromonadaceae</taxon>
        <taxon>Alkalimarinus</taxon>
    </lineage>
</organism>
<proteinExistence type="predicted"/>
<evidence type="ECO:0000313" key="2">
    <source>
        <dbReference type="Proteomes" id="UP001163739"/>
    </source>
</evidence>
<protein>
    <submittedName>
        <fullName evidence="1">Uncharacterized protein</fullName>
    </submittedName>
</protein>
<accession>A0ABY6MY92</accession>
<reference evidence="1" key="1">
    <citation type="submission" date="2022-06" db="EMBL/GenBank/DDBJ databases">
        <title>Alkalimarinus sp. nov., isolated from gut of a Alitta virens.</title>
        <authorList>
            <person name="Yang A.I."/>
            <person name="Shin N.-R."/>
        </authorList>
    </citation>
    <scope>NUCLEOTIDE SEQUENCE</scope>
    <source>
        <strain evidence="1">A2M4</strain>
    </source>
</reference>
<dbReference type="RefSeq" id="WP_265046304.1">
    <property type="nucleotide sequence ID" value="NZ_CP100390.1"/>
</dbReference>
<evidence type="ECO:0000313" key="1">
    <source>
        <dbReference type="EMBL" id="UZE94811.1"/>
    </source>
</evidence>
<dbReference type="Proteomes" id="UP001163739">
    <property type="component" value="Chromosome"/>
</dbReference>